<dbReference type="AlphaFoldDB" id="A0A3B0AFF8"/>
<evidence type="ECO:0000313" key="5">
    <source>
        <dbReference type="Proteomes" id="UP000279968"/>
    </source>
</evidence>
<dbReference type="EMBL" id="RBAN01000001">
    <property type="protein sequence ID" value="RKN59083.1"/>
    <property type="molecule type" value="Genomic_DNA"/>
</dbReference>
<protein>
    <submittedName>
        <fullName evidence="4">Uncharacterized protein</fullName>
    </submittedName>
</protein>
<keyword evidence="1" id="KW-0175">Coiled coil</keyword>
<keyword evidence="3" id="KW-0472">Membrane</keyword>
<feature type="compositionally biased region" description="Pro residues" evidence="2">
    <location>
        <begin position="64"/>
        <end position="76"/>
    </location>
</feature>
<organism evidence="4 5">
    <name type="scientific">Micromonospora costi</name>
    <dbReference type="NCBI Taxonomy" id="1530042"/>
    <lineage>
        <taxon>Bacteria</taxon>
        <taxon>Bacillati</taxon>
        <taxon>Actinomycetota</taxon>
        <taxon>Actinomycetes</taxon>
        <taxon>Micromonosporales</taxon>
        <taxon>Micromonosporaceae</taxon>
        <taxon>Micromonospora</taxon>
    </lineage>
</organism>
<feature type="coiled-coil region" evidence="1">
    <location>
        <begin position="223"/>
        <end position="250"/>
    </location>
</feature>
<keyword evidence="5" id="KW-1185">Reference proteome</keyword>
<proteinExistence type="predicted"/>
<keyword evidence="3" id="KW-1133">Transmembrane helix</keyword>
<dbReference type="Proteomes" id="UP000279968">
    <property type="component" value="Unassembled WGS sequence"/>
</dbReference>
<gene>
    <name evidence="4" type="ORF">D7193_03870</name>
</gene>
<sequence length="308" mass="31236">MYGPGQPTQPIPAQASPYGPGQATQPIPAQAARYGPGQATQPIPTPPAPAADPTQHVPRAHPTAPIPPVPPTPPFSAAPFSAPPAAGYAAPASVPPATGYATPASAPPAAGYAAPASVPPAAAYAAPASVPPYVGVDQPMSVPPVSGPVYGAPMSAPPGSVPPYGPPAPAAGRGRAVLVLALVAGLLFVLGGVMTGLYVTKSSELDRTERRLTAQVGERDGTIAANAREIEKLKVDLQTVRDKLSDTEQDLTGTRNDRDEQARQKKVIANCLDKLTTALGAAAAGNKGEYDKAMSGLDKVCDEAENYL</sequence>
<name>A0A3B0AFF8_9ACTN</name>
<dbReference type="OrthoDB" id="3395451at2"/>
<feature type="compositionally biased region" description="Low complexity" evidence="2">
    <location>
        <begin position="51"/>
        <end position="63"/>
    </location>
</feature>
<reference evidence="4 5" key="1">
    <citation type="journal article" date="2015" name="Int. J. Syst. Evol. Microbiol.">
        <title>Micromonospora costi sp. nov., isolated from a leaf of Costus speciosus.</title>
        <authorList>
            <person name="Thawai C."/>
        </authorList>
    </citation>
    <scope>NUCLEOTIDE SEQUENCE [LARGE SCALE GENOMIC DNA]</scope>
    <source>
        <strain evidence="4 5">CS1-12</strain>
    </source>
</reference>
<feature type="transmembrane region" description="Helical" evidence="3">
    <location>
        <begin position="176"/>
        <end position="200"/>
    </location>
</feature>
<comment type="caution">
    <text evidence="4">The sequence shown here is derived from an EMBL/GenBank/DDBJ whole genome shotgun (WGS) entry which is preliminary data.</text>
</comment>
<keyword evidence="3" id="KW-0812">Transmembrane</keyword>
<evidence type="ECO:0000256" key="1">
    <source>
        <dbReference type="SAM" id="Coils"/>
    </source>
</evidence>
<evidence type="ECO:0000313" key="4">
    <source>
        <dbReference type="EMBL" id="RKN59083.1"/>
    </source>
</evidence>
<feature type="region of interest" description="Disordered" evidence="2">
    <location>
        <begin position="1"/>
        <end position="78"/>
    </location>
</feature>
<evidence type="ECO:0000256" key="3">
    <source>
        <dbReference type="SAM" id="Phobius"/>
    </source>
</evidence>
<accession>A0A3B0AFF8</accession>
<evidence type="ECO:0000256" key="2">
    <source>
        <dbReference type="SAM" id="MobiDB-lite"/>
    </source>
</evidence>